<evidence type="ECO:0000313" key="2">
    <source>
        <dbReference type="Proteomes" id="UP001163321"/>
    </source>
</evidence>
<proteinExistence type="predicted"/>
<evidence type="ECO:0000313" key="1">
    <source>
        <dbReference type="EMBL" id="KAI9913384.1"/>
    </source>
</evidence>
<organism evidence="1 2">
    <name type="scientific">Peronosclerospora sorghi</name>
    <dbReference type="NCBI Taxonomy" id="230839"/>
    <lineage>
        <taxon>Eukaryota</taxon>
        <taxon>Sar</taxon>
        <taxon>Stramenopiles</taxon>
        <taxon>Oomycota</taxon>
        <taxon>Peronosporomycetes</taxon>
        <taxon>Peronosporales</taxon>
        <taxon>Peronosporaceae</taxon>
        <taxon>Peronosclerospora</taxon>
    </lineage>
</organism>
<gene>
    <name evidence="1" type="ORF">PsorP6_005674</name>
</gene>
<protein>
    <submittedName>
        <fullName evidence="1">Uncharacterized protein</fullName>
    </submittedName>
</protein>
<accession>A0ACC0W5L5</accession>
<dbReference type="EMBL" id="CM047583">
    <property type="protein sequence ID" value="KAI9913384.1"/>
    <property type="molecule type" value="Genomic_DNA"/>
</dbReference>
<reference evidence="1 2" key="1">
    <citation type="journal article" date="2022" name="bioRxiv">
        <title>The genome of the oomycete Peronosclerospora sorghi, a cosmopolitan pathogen of maize and sorghum, is inflated with dispersed pseudogenes.</title>
        <authorList>
            <person name="Fletcher K."/>
            <person name="Martin F."/>
            <person name="Isakeit T."/>
            <person name="Cavanaugh K."/>
            <person name="Magill C."/>
            <person name="Michelmore R."/>
        </authorList>
    </citation>
    <scope>NUCLEOTIDE SEQUENCE [LARGE SCALE GENOMIC DNA]</scope>
    <source>
        <strain evidence="1">P6</strain>
    </source>
</reference>
<sequence>MADVETPRVRLVVKSARGIGETQASESGAFFDPYCQVQCGDVVLRTAAIAKTTTPTWCQNFTFGIKKPLGDVTTHELALVDANDVTCGHLSVDATYEPTFMASTLERDSDTSKKESMALSAPGYPKTREELSPLLMEKKSAGMEPSPTTQVSSVGAQDALQATKEPGPPNIYVVTILAVTGLLACDGTGIEATSDPYVRLKCTKNPSQQTKTQQQTLTPSWRQQFYFSITPNEKQRLELIVEDSDLLTSDFMGRCVIDLDLFLKRYHETVNRKGAGTDEPGIVSTTNPRRHVQMIGNGHVTSP</sequence>
<keyword evidence="2" id="KW-1185">Reference proteome</keyword>
<comment type="caution">
    <text evidence="1">The sequence shown here is derived from an EMBL/GenBank/DDBJ whole genome shotgun (WGS) entry which is preliminary data.</text>
</comment>
<dbReference type="Proteomes" id="UP001163321">
    <property type="component" value="Chromosome 4"/>
</dbReference>
<name>A0ACC0W5L5_9STRA</name>